<organism evidence="1 2">
    <name type="scientific">Cardiocondyla obscurior</name>
    <dbReference type="NCBI Taxonomy" id="286306"/>
    <lineage>
        <taxon>Eukaryota</taxon>
        <taxon>Metazoa</taxon>
        <taxon>Ecdysozoa</taxon>
        <taxon>Arthropoda</taxon>
        <taxon>Hexapoda</taxon>
        <taxon>Insecta</taxon>
        <taxon>Pterygota</taxon>
        <taxon>Neoptera</taxon>
        <taxon>Endopterygota</taxon>
        <taxon>Hymenoptera</taxon>
        <taxon>Apocrita</taxon>
        <taxon>Aculeata</taxon>
        <taxon>Formicoidea</taxon>
        <taxon>Formicidae</taxon>
        <taxon>Myrmicinae</taxon>
        <taxon>Cardiocondyla</taxon>
    </lineage>
</organism>
<name>A0AAW2E6C3_9HYME</name>
<reference evidence="1 2" key="1">
    <citation type="submission" date="2023-03" db="EMBL/GenBank/DDBJ databases">
        <title>High recombination rates correlate with genetic variation in Cardiocondyla obscurior ants.</title>
        <authorList>
            <person name="Errbii M."/>
        </authorList>
    </citation>
    <scope>NUCLEOTIDE SEQUENCE [LARGE SCALE GENOMIC DNA]</scope>
    <source>
        <strain evidence="1">Alpha-2009</strain>
        <tissue evidence="1">Whole body</tissue>
    </source>
</reference>
<protein>
    <submittedName>
        <fullName evidence="1">Uncharacterized protein</fullName>
    </submittedName>
</protein>
<evidence type="ECO:0000313" key="1">
    <source>
        <dbReference type="EMBL" id="KAL0098822.1"/>
    </source>
</evidence>
<evidence type="ECO:0000313" key="2">
    <source>
        <dbReference type="Proteomes" id="UP001430953"/>
    </source>
</evidence>
<dbReference type="AlphaFoldDB" id="A0AAW2E6C3"/>
<comment type="caution">
    <text evidence="1">The sequence shown here is derived from an EMBL/GenBank/DDBJ whole genome shotgun (WGS) entry which is preliminary data.</text>
</comment>
<dbReference type="EMBL" id="JADYXP020000034">
    <property type="protein sequence ID" value="KAL0098822.1"/>
    <property type="molecule type" value="Genomic_DNA"/>
</dbReference>
<accession>A0AAW2E6C3</accession>
<gene>
    <name evidence="1" type="ORF">PUN28_020767</name>
</gene>
<proteinExistence type="predicted"/>
<dbReference type="Proteomes" id="UP001430953">
    <property type="component" value="Unassembled WGS sequence"/>
</dbReference>
<sequence>MLKHQYCNNILVTFRNVSEMLQYCKVIFLQCSCNLKCYMGLQHFQHMNLKYRHLISQHAINDLLQILRVPYPKFPVDSRSFLKTPNSCLYEIINMLPGFYCHIGIENTIRRFINENINLQNFLF</sequence>
<keyword evidence="2" id="KW-1185">Reference proteome</keyword>